<dbReference type="GO" id="GO:0004385">
    <property type="term" value="F:GMP kinase activity"/>
    <property type="evidence" value="ECO:0007669"/>
    <property type="project" value="UniProtKB-EC"/>
</dbReference>
<gene>
    <name evidence="7" type="ORF">SAMN02745691_02332</name>
</gene>
<proteinExistence type="inferred from homology"/>
<accession>A0A1M6L5M4</accession>
<dbReference type="Proteomes" id="UP000184342">
    <property type="component" value="Unassembled WGS sequence"/>
</dbReference>
<dbReference type="OrthoDB" id="1033810at2"/>
<comment type="similarity">
    <text evidence="2">Belongs to the guanylate kinase family.</text>
</comment>
<evidence type="ECO:0000259" key="6">
    <source>
        <dbReference type="PROSITE" id="PS50052"/>
    </source>
</evidence>
<dbReference type="InterPro" id="IPR020590">
    <property type="entry name" value="Guanylate_kinase_CS"/>
</dbReference>
<dbReference type="Pfam" id="PF00625">
    <property type="entry name" value="Guanylate_kin"/>
    <property type="match status" value="1"/>
</dbReference>
<keyword evidence="3" id="KW-0808">Transferase</keyword>
<evidence type="ECO:0000256" key="5">
    <source>
        <dbReference type="ARBA" id="ARBA00048594"/>
    </source>
</evidence>
<evidence type="ECO:0000313" key="7">
    <source>
        <dbReference type="EMBL" id="SHJ66497.1"/>
    </source>
</evidence>
<evidence type="ECO:0000256" key="4">
    <source>
        <dbReference type="ARBA" id="ARBA00022777"/>
    </source>
</evidence>
<dbReference type="InterPro" id="IPR008145">
    <property type="entry name" value="GK/Ca_channel_bsu"/>
</dbReference>
<evidence type="ECO:0000313" key="8">
    <source>
        <dbReference type="Proteomes" id="UP000184342"/>
    </source>
</evidence>
<sequence>MSVIYYLLGKSSTGKDTIFSRLMADKKLNLKTLTGYTTRPIRKNEVDGREYHFVDEKTMRELESAGKIIEIRSYPTIHGIWYYFTADDGHIGEEEGEYLMIGTLESYMKLREFFGEVRVRPIYIEVDDALRLERAIQREKIQKKPALAEVCRRFLADEEDFSEEKIRQADIVKRYENKDIDACAEEIARDILLYKR</sequence>
<reference evidence="7 8" key="1">
    <citation type="submission" date="2016-11" db="EMBL/GenBank/DDBJ databases">
        <authorList>
            <person name="Jaros S."/>
            <person name="Januszkiewicz K."/>
            <person name="Wedrychowicz H."/>
        </authorList>
    </citation>
    <scope>NUCLEOTIDE SEQUENCE [LARGE SCALE GENOMIC DNA]</scope>
    <source>
        <strain evidence="7 8">DSM 15970</strain>
    </source>
</reference>
<dbReference type="GO" id="GO:0005829">
    <property type="term" value="C:cytosol"/>
    <property type="evidence" value="ECO:0007669"/>
    <property type="project" value="TreeGrafter"/>
</dbReference>
<feature type="domain" description="Guanylate kinase-like" evidence="6">
    <location>
        <begin position="2"/>
        <end position="192"/>
    </location>
</feature>
<dbReference type="AlphaFoldDB" id="A0A1M6L5M4"/>
<dbReference type="InterPro" id="IPR027417">
    <property type="entry name" value="P-loop_NTPase"/>
</dbReference>
<dbReference type="EMBL" id="FQYT01000032">
    <property type="protein sequence ID" value="SHJ66497.1"/>
    <property type="molecule type" value="Genomic_DNA"/>
</dbReference>
<comment type="function">
    <text evidence="1">Essential for recycling GMP and indirectly, cGMP.</text>
</comment>
<protein>
    <submittedName>
        <fullName evidence="7">Guanylate kinase</fullName>
    </submittedName>
</protein>
<dbReference type="Gene3D" id="3.40.50.300">
    <property type="entry name" value="P-loop containing nucleotide triphosphate hydrolases"/>
    <property type="match status" value="1"/>
</dbReference>
<evidence type="ECO:0000256" key="3">
    <source>
        <dbReference type="ARBA" id="ARBA00022679"/>
    </source>
</evidence>
<dbReference type="SMART" id="SM00072">
    <property type="entry name" value="GuKc"/>
    <property type="match status" value="1"/>
</dbReference>
<dbReference type="PROSITE" id="PS50052">
    <property type="entry name" value="GUANYLATE_KINASE_2"/>
    <property type="match status" value="1"/>
</dbReference>
<name>A0A1M6L5M4_9FIRM</name>
<dbReference type="SUPFAM" id="SSF52540">
    <property type="entry name" value="P-loop containing nucleoside triphosphate hydrolases"/>
    <property type="match status" value="1"/>
</dbReference>
<dbReference type="RefSeq" id="WP_073994573.1">
    <property type="nucleotide sequence ID" value="NZ_FQYT01000032.1"/>
</dbReference>
<comment type="catalytic activity">
    <reaction evidence="5">
        <text>GMP + ATP = GDP + ADP</text>
        <dbReference type="Rhea" id="RHEA:20780"/>
        <dbReference type="ChEBI" id="CHEBI:30616"/>
        <dbReference type="ChEBI" id="CHEBI:58115"/>
        <dbReference type="ChEBI" id="CHEBI:58189"/>
        <dbReference type="ChEBI" id="CHEBI:456216"/>
        <dbReference type="EC" id="2.7.4.8"/>
    </reaction>
</comment>
<dbReference type="InterPro" id="IPR008144">
    <property type="entry name" value="Guanylate_kin-like_dom"/>
</dbReference>
<dbReference type="STRING" id="1122934.SAMN02745691_02332"/>
<evidence type="ECO:0000256" key="1">
    <source>
        <dbReference type="ARBA" id="ARBA00003531"/>
    </source>
</evidence>
<dbReference type="PANTHER" id="PTHR23117">
    <property type="entry name" value="GUANYLATE KINASE-RELATED"/>
    <property type="match status" value="1"/>
</dbReference>
<dbReference type="PROSITE" id="PS00856">
    <property type="entry name" value="GUANYLATE_KINASE_1"/>
    <property type="match status" value="1"/>
</dbReference>
<keyword evidence="4 7" id="KW-0418">Kinase</keyword>
<dbReference type="PANTHER" id="PTHR23117:SF13">
    <property type="entry name" value="GUANYLATE KINASE"/>
    <property type="match status" value="1"/>
</dbReference>
<organism evidence="7 8">
    <name type="scientific">Parasporobacterium paucivorans DSM 15970</name>
    <dbReference type="NCBI Taxonomy" id="1122934"/>
    <lineage>
        <taxon>Bacteria</taxon>
        <taxon>Bacillati</taxon>
        <taxon>Bacillota</taxon>
        <taxon>Clostridia</taxon>
        <taxon>Lachnospirales</taxon>
        <taxon>Lachnospiraceae</taxon>
        <taxon>Parasporobacterium</taxon>
    </lineage>
</organism>
<keyword evidence="8" id="KW-1185">Reference proteome</keyword>
<evidence type="ECO:0000256" key="2">
    <source>
        <dbReference type="ARBA" id="ARBA00005790"/>
    </source>
</evidence>